<comment type="caution">
    <text evidence="4">The sequence shown here is derived from an EMBL/GenBank/DDBJ whole genome shotgun (WGS) entry which is preliminary data.</text>
</comment>
<dbReference type="SUPFAM" id="SSF49764">
    <property type="entry name" value="HSP20-like chaperones"/>
    <property type="match status" value="1"/>
</dbReference>
<dbReference type="PROSITE" id="PS01031">
    <property type="entry name" value="SHSP"/>
    <property type="match status" value="1"/>
</dbReference>
<gene>
    <name evidence="4" type="ORF">IPP15_13265</name>
</gene>
<dbReference type="CDD" id="cd06464">
    <property type="entry name" value="ACD_sHsps-like"/>
    <property type="match status" value="1"/>
</dbReference>
<evidence type="ECO:0000256" key="2">
    <source>
        <dbReference type="RuleBase" id="RU003616"/>
    </source>
</evidence>
<sequence>MKPYACYPGARTRFQPMHSNVRSPCNFNVPFTSGKETRPAANIVRNEGSFEIQLAVPGFAKDQIKIEVNEDQLIVTATNPNQDDQKLKFIRQNSKH</sequence>
<name>A0A9D7SW44_9BACT</name>
<reference evidence="4 5" key="1">
    <citation type="submission" date="2020-10" db="EMBL/GenBank/DDBJ databases">
        <title>Connecting structure to function with the recovery of over 1000 high-quality activated sludge metagenome-assembled genomes encoding full-length rRNA genes using long-read sequencing.</title>
        <authorList>
            <person name="Singleton C.M."/>
            <person name="Petriglieri F."/>
            <person name="Kristensen J.M."/>
            <person name="Kirkegaard R.H."/>
            <person name="Michaelsen T.Y."/>
            <person name="Andersen M.H."/>
            <person name="Karst S.M."/>
            <person name="Dueholm M.S."/>
            <person name="Nielsen P.H."/>
            <person name="Albertsen M."/>
        </authorList>
    </citation>
    <scope>NUCLEOTIDE SEQUENCE [LARGE SCALE GENOMIC DNA]</scope>
    <source>
        <strain evidence="4">Ribe_18-Q3-R11-54_MAXAC.273</strain>
    </source>
</reference>
<dbReference type="AlphaFoldDB" id="A0A9D7SW44"/>
<protein>
    <submittedName>
        <fullName evidence="4">Hsp20/alpha crystallin family protein</fullName>
    </submittedName>
</protein>
<evidence type="ECO:0000313" key="5">
    <source>
        <dbReference type="Proteomes" id="UP000808337"/>
    </source>
</evidence>
<accession>A0A9D7SW44</accession>
<evidence type="ECO:0000313" key="4">
    <source>
        <dbReference type="EMBL" id="MBK9983341.1"/>
    </source>
</evidence>
<dbReference type="EMBL" id="JADKGY010000017">
    <property type="protein sequence ID" value="MBK9983341.1"/>
    <property type="molecule type" value="Genomic_DNA"/>
</dbReference>
<evidence type="ECO:0000256" key="1">
    <source>
        <dbReference type="PROSITE-ProRule" id="PRU00285"/>
    </source>
</evidence>
<dbReference type="Gene3D" id="2.60.40.790">
    <property type="match status" value="1"/>
</dbReference>
<comment type="similarity">
    <text evidence="1 2">Belongs to the small heat shock protein (HSP20) family.</text>
</comment>
<dbReference type="InterPro" id="IPR002068">
    <property type="entry name" value="A-crystallin/Hsp20_dom"/>
</dbReference>
<feature type="domain" description="SHSP" evidence="3">
    <location>
        <begin position="32"/>
        <end position="96"/>
    </location>
</feature>
<dbReference type="Proteomes" id="UP000808337">
    <property type="component" value="Unassembled WGS sequence"/>
</dbReference>
<organism evidence="4 5">
    <name type="scientific">Candidatus Opimibacter skivensis</name>
    <dbReference type="NCBI Taxonomy" id="2982028"/>
    <lineage>
        <taxon>Bacteria</taxon>
        <taxon>Pseudomonadati</taxon>
        <taxon>Bacteroidota</taxon>
        <taxon>Saprospiria</taxon>
        <taxon>Saprospirales</taxon>
        <taxon>Saprospiraceae</taxon>
        <taxon>Candidatus Opimibacter</taxon>
    </lineage>
</organism>
<evidence type="ECO:0000259" key="3">
    <source>
        <dbReference type="PROSITE" id="PS01031"/>
    </source>
</evidence>
<proteinExistence type="inferred from homology"/>
<dbReference type="Pfam" id="PF00011">
    <property type="entry name" value="HSP20"/>
    <property type="match status" value="1"/>
</dbReference>
<dbReference type="InterPro" id="IPR008978">
    <property type="entry name" value="HSP20-like_chaperone"/>
</dbReference>